<organism evidence="1 2">
    <name type="scientific">Suillus luteus UH-Slu-Lm8-n1</name>
    <dbReference type="NCBI Taxonomy" id="930992"/>
    <lineage>
        <taxon>Eukaryota</taxon>
        <taxon>Fungi</taxon>
        <taxon>Dikarya</taxon>
        <taxon>Basidiomycota</taxon>
        <taxon>Agaricomycotina</taxon>
        <taxon>Agaricomycetes</taxon>
        <taxon>Agaricomycetidae</taxon>
        <taxon>Boletales</taxon>
        <taxon>Suillineae</taxon>
        <taxon>Suillaceae</taxon>
        <taxon>Suillus</taxon>
    </lineage>
</organism>
<keyword evidence="2" id="KW-1185">Reference proteome</keyword>
<sequence>MSHRPTITSHISHAEGRRRRLTPMRNNHPNLHRLKRCSSLEWIHNTDRQARDASGGLVIRVGEDVSIYPLDERAVQLQDGSLPVTSYWYGKVVEIYLKPGRQVQGRAARSQHSMNPH</sequence>
<reference evidence="2" key="2">
    <citation type="submission" date="2015-01" db="EMBL/GenBank/DDBJ databases">
        <title>Evolutionary Origins and Diversification of the Mycorrhizal Mutualists.</title>
        <authorList>
            <consortium name="DOE Joint Genome Institute"/>
            <consortium name="Mycorrhizal Genomics Consortium"/>
            <person name="Kohler A."/>
            <person name="Kuo A."/>
            <person name="Nagy L.G."/>
            <person name="Floudas D."/>
            <person name="Copeland A."/>
            <person name="Barry K.W."/>
            <person name="Cichocki N."/>
            <person name="Veneault-Fourrey C."/>
            <person name="LaButti K."/>
            <person name="Lindquist E.A."/>
            <person name="Lipzen A."/>
            <person name="Lundell T."/>
            <person name="Morin E."/>
            <person name="Murat C."/>
            <person name="Riley R."/>
            <person name="Ohm R."/>
            <person name="Sun H."/>
            <person name="Tunlid A."/>
            <person name="Henrissat B."/>
            <person name="Grigoriev I.V."/>
            <person name="Hibbett D.S."/>
            <person name="Martin F."/>
        </authorList>
    </citation>
    <scope>NUCLEOTIDE SEQUENCE [LARGE SCALE GENOMIC DNA]</scope>
    <source>
        <strain evidence="2">UH-Slu-Lm8-n1</strain>
    </source>
</reference>
<reference evidence="1 2" key="1">
    <citation type="submission" date="2014-04" db="EMBL/GenBank/DDBJ databases">
        <authorList>
            <consortium name="DOE Joint Genome Institute"/>
            <person name="Kuo A."/>
            <person name="Ruytinx J."/>
            <person name="Rineau F."/>
            <person name="Colpaert J."/>
            <person name="Kohler A."/>
            <person name="Nagy L.G."/>
            <person name="Floudas D."/>
            <person name="Copeland A."/>
            <person name="Barry K.W."/>
            <person name="Cichocki N."/>
            <person name="Veneault-Fourrey C."/>
            <person name="LaButti K."/>
            <person name="Lindquist E.A."/>
            <person name="Lipzen A."/>
            <person name="Lundell T."/>
            <person name="Morin E."/>
            <person name="Murat C."/>
            <person name="Sun H."/>
            <person name="Tunlid A."/>
            <person name="Henrissat B."/>
            <person name="Grigoriev I.V."/>
            <person name="Hibbett D.S."/>
            <person name="Martin F."/>
            <person name="Nordberg H.P."/>
            <person name="Cantor M.N."/>
            <person name="Hua S.X."/>
        </authorList>
    </citation>
    <scope>NUCLEOTIDE SEQUENCE [LARGE SCALE GENOMIC DNA]</scope>
    <source>
        <strain evidence="1 2">UH-Slu-Lm8-n1</strain>
    </source>
</reference>
<proteinExistence type="predicted"/>
<dbReference type="EMBL" id="KN837059">
    <property type="protein sequence ID" value="KIK31385.1"/>
    <property type="molecule type" value="Genomic_DNA"/>
</dbReference>
<evidence type="ECO:0000313" key="1">
    <source>
        <dbReference type="EMBL" id="KIK31385.1"/>
    </source>
</evidence>
<dbReference type="HOGENOM" id="CLU_2086367_0_0_1"/>
<gene>
    <name evidence="1" type="ORF">CY34DRAFT_19986</name>
</gene>
<name>A0A0C9Z1J5_9AGAM</name>
<protein>
    <submittedName>
        <fullName evidence="1">Uncharacterized protein</fullName>
    </submittedName>
</protein>
<dbReference type="OrthoDB" id="2637047at2759"/>
<dbReference type="InParanoid" id="A0A0C9Z1J5"/>
<dbReference type="AlphaFoldDB" id="A0A0C9Z1J5"/>
<accession>A0A0C9Z1J5</accession>
<evidence type="ECO:0000313" key="2">
    <source>
        <dbReference type="Proteomes" id="UP000054485"/>
    </source>
</evidence>
<dbReference type="Proteomes" id="UP000054485">
    <property type="component" value="Unassembled WGS sequence"/>
</dbReference>